<dbReference type="EMBL" id="JAPFFF010000007">
    <property type="protein sequence ID" value="KAK8885971.1"/>
    <property type="molecule type" value="Genomic_DNA"/>
</dbReference>
<evidence type="ECO:0000313" key="3">
    <source>
        <dbReference type="Proteomes" id="UP001470230"/>
    </source>
</evidence>
<gene>
    <name evidence="2" type="ORF">M9Y10_041430</name>
</gene>
<keyword evidence="1" id="KW-0175">Coiled coil</keyword>
<name>A0ABR2K4B6_9EUKA</name>
<evidence type="ECO:0000256" key="1">
    <source>
        <dbReference type="SAM" id="Coils"/>
    </source>
</evidence>
<evidence type="ECO:0000313" key="2">
    <source>
        <dbReference type="EMBL" id="KAK8885971.1"/>
    </source>
</evidence>
<accession>A0ABR2K4B6</accession>
<keyword evidence="3" id="KW-1185">Reference proteome</keyword>
<sequence>MFQKLPNQEDSNEYFLKPLNPQLLKENKNREKSKNVIELVPFDNDEFNFISFVDFAYAVHETFIVIDIKHTKKETTTIELMRKKRQSFVQSIFYDFRIEIADKFKSIHVFIKNNMTNFDYKIKDGIECIRLKWSKRFNPFFKAIEIGQLQKSSLIYETAIFFSKNAELCPHCILIFFMKIANTKTDLFEKCINNQNSIEDILFYCPGFIQINCSKNDINDIRTISIIFPWTFPLINLFHYIELDGSFRAVKPYTFCVAQGIIFNESFPFAITITPSESTELYSMIFDRINEITQNKINWSGKLILSDMGTALKSVCDHYNFMQFFCHRHIIEHFGSNSVLGNLCRKILKAFDPIEYGQICIEIKEILECYKKERQTQNATNQDTENKIKDLEIMISGDNGDVKSNYFYLKWALWVRGSYHVGRCTNHNESFHSVINGTLNYTKSFKKKLSNLIQQTLKHCSNLKKRKGTSIKRKVKAIIQFVINKTKNVSFNIMCLCDENCHCNEGEYNKQIYGAEIPCTHQILLPAKAEIEMIIKKLTNNKDGITINCLVYSILNYCKFFKRIYEVNYQKLADDIIKNTNFNFSIQFNQNDFIQIIAAILKCFRFDFPEVPVIDQIYDHAHEIKYTYFDPSERHPEEQSNNHEQYFIKDDESDYFQHFQVGYENKGKEILFETINEVLNVYPEIIPQNSAYELCIDEFLKYMVEKNDDIAKSIAKFKIACWKKADKLMHLNRFFT</sequence>
<evidence type="ECO:0008006" key="4">
    <source>
        <dbReference type="Google" id="ProtNLM"/>
    </source>
</evidence>
<dbReference type="Proteomes" id="UP001470230">
    <property type="component" value="Unassembled WGS sequence"/>
</dbReference>
<feature type="coiled-coil region" evidence="1">
    <location>
        <begin position="367"/>
        <end position="394"/>
    </location>
</feature>
<protein>
    <recommendedName>
        <fullName evidence="4">MULE transposase domain-containing protein</fullName>
    </recommendedName>
</protein>
<proteinExistence type="predicted"/>
<comment type="caution">
    <text evidence="2">The sequence shown here is derived from an EMBL/GenBank/DDBJ whole genome shotgun (WGS) entry which is preliminary data.</text>
</comment>
<reference evidence="2 3" key="1">
    <citation type="submission" date="2024-04" db="EMBL/GenBank/DDBJ databases">
        <title>Tritrichomonas musculus Genome.</title>
        <authorList>
            <person name="Alves-Ferreira E."/>
            <person name="Grigg M."/>
            <person name="Lorenzi H."/>
            <person name="Galac M."/>
        </authorList>
    </citation>
    <scope>NUCLEOTIDE SEQUENCE [LARGE SCALE GENOMIC DNA]</scope>
    <source>
        <strain evidence="2 3">EAF2021</strain>
    </source>
</reference>
<organism evidence="2 3">
    <name type="scientific">Tritrichomonas musculus</name>
    <dbReference type="NCBI Taxonomy" id="1915356"/>
    <lineage>
        <taxon>Eukaryota</taxon>
        <taxon>Metamonada</taxon>
        <taxon>Parabasalia</taxon>
        <taxon>Tritrichomonadida</taxon>
        <taxon>Tritrichomonadidae</taxon>
        <taxon>Tritrichomonas</taxon>
    </lineage>
</organism>